<name>A0A917T3M4_9ACTN</name>
<evidence type="ECO:0008006" key="3">
    <source>
        <dbReference type="Google" id="ProtNLM"/>
    </source>
</evidence>
<evidence type="ECO:0000313" key="2">
    <source>
        <dbReference type="Proteomes" id="UP000655208"/>
    </source>
</evidence>
<accession>A0A917T3M4</accession>
<reference evidence="1" key="2">
    <citation type="submission" date="2020-09" db="EMBL/GenBank/DDBJ databases">
        <authorList>
            <person name="Sun Q."/>
            <person name="Zhou Y."/>
        </authorList>
    </citation>
    <scope>NUCLEOTIDE SEQUENCE</scope>
    <source>
        <strain evidence="1">CGMCC 4.7308</strain>
    </source>
</reference>
<dbReference type="Gene3D" id="1.20.1270.360">
    <property type="match status" value="1"/>
</dbReference>
<organism evidence="1 2">
    <name type="scientific">Nakamurella endophytica</name>
    <dbReference type="NCBI Taxonomy" id="1748367"/>
    <lineage>
        <taxon>Bacteria</taxon>
        <taxon>Bacillati</taxon>
        <taxon>Actinomycetota</taxon>
        <taxon>Actinomycetes</taxon>
        <taxon>Nakamurellales</taxon>
        <taxon>Nakamurellaceae</taxon>
        <taxon>Nakamurella</taxon>
    </lineage>
</organism>
<keyword evidence="2" id="KW-1185">Reference proteome</keyword>
<protein>
    <recommendedName>
        <fullName evidence="3">Four-helix bundle copper-binding protein</fullName>
    </recommendedName>
</protein>
<reference evidence="1" key="1">
    <citation type="journal article" date="2014" name="Int. J. Syst. Evol. Microbiol.">
        <title>Complete genome sequence of Corynebacterium casei LMG S-19264T (=DSM 44701T), isolated from a smear-ripened cheese.</title>
        <authorList>
            <consortium name="US DOE Joint Genome Institute (JGI-PGF)"/>
            <person name="Walter F."/>
            <person name="Albersmeier A."/>
            <person name="Kalinowski J."/>
            <person name="Ruckert C."/>
        </authorList>
    </citation>
    <scope>NUCLEOTIDE SEQUENCE</scope>
    <source>
        <strain evidence="1">CGMCC 4.7308</strain>
    </source>
</reference>
<evidence type="ECO:0000313" key="1">
    <source>
        <dbReference type="EMBL" id="GGM09724.1"/>
    </source>
</evidence>
<dbReference type="Proteomes" id="UP000655208">
    <property type="component" value="Unassembled WGS sequence"/>
</dbReference>
<gene>
    <name evidence="1" type="ORF">GCM10011594_32010</name>
</gene>
<dbReference type="AlphaFoldDB" id="A0A917T3M4"/>
<comment type="caution">
    <text evidence="1">The sequence shown here is derived from an EMBL/GenBank/DDBJ whole genome shotgun (WGS) entry which is preliminary data.</text>
</comment>
<dbReference type="PANTHER" id="PTHR37310:SF1">
    <property type="entry name" value="CYTOPLASMIC PROTEIN"/>
    <property type="match status" value="1"/>
</dbReference>
<proteinExistence type="predicted"/>
<dbReference type="Pfam" id="PF03860">
    <property type="entry name" value="Csp"/>
    <property type="match status" value="1"/>
</dbReference>
<sequence>MRACAEACLSEDTVVELVKCIRTVLDCADVCEATGRVLTQLAGSDASLIRAVLATCKACADKCESHAGLHGHCRVCAEACRRCERACRQLLDSLG</sequence>
<dbReference type="EMBL" id="BMNA01000007">
    <property type="protein sequence ID" value="GGM09724.1"/>
    <property type="molecule type" value="Genomic_DNA"/>
</dbReference>
<dbReference type="PANTHER" id="PTHR37310">
    <property type="entry name" value="CYTOPLASMIC PROTEIN-RELATED"/>
    <property type="match status" value="1"/>
</dbReference>
<dbReference type="InterPro" id="IPR005560">
    <property type="entry name" value="Csp_YhjQ"/>
</dbReference>